<keyword evidence="6" id="KW-0677">Repeat</keyword>
<evidence type="ECO:0000313" key="18">
    <source>
        <dbReference type="Proteomes" id="UP000070412"/>
    </source>
</evidence>
<dbReference type="InterPro" id="IPR013766">
    <property type="entry name" value="Thioredoxin_domain"/>
</dbReference>
<evidence type="ECO:0000256" key="13">
    <source>
        <dbReference type="SAM" id="SignalP"/>
    </source>
</evidence>
<dbReference type="GO" id="GO:0015035">
    <property type="term" value="F:protein-disulfide reductase activity"/>
    <property type="evidence" value="ECO:0007669"/>
    <property type="project" value="TreeGrafter"/>
</dbReference>
<dbReference type="PANTHER" id="PTHR45815">
    <property type="entry name" value="PROTEIN DISULFIDE-ISOMERASE A6"/>
    <property type="match status" value="1"/>
</dbReference>
<dbReference type="CDD" id="cd03001">
    <property type="entry name" value="PDI_a_P5"/>
    <property type="match status" value="2"/>
</dbReference>
<keyword evidence="18" id="KW-1185">Reference proteome</keyword>
<evidence type="ECO:0000256" key="3">
    <source>
        <dbReference type="ARBA" id="ARBA00006347"/>
    </source>
</evidence>
<comment type="subcellular location">
    <subcellularLocation>
        <location evidence="2">Endoplasmic reticulum lumen</location>
    </subcellularLocation>
</comment>
<reference evidence="18" key="2">
    <citation type="journal article" date="2020" name="PLoS Negl. Trop. Dis.">
        <title>High-quality nuclear genome for Sarcoptes scabiei-A critical resource for a neglected parasite.</title>
        <authorList>
            <person name="Korhonen P.K."/>
            <person name="Gasser R.B."/>
            <person name="Ma G."/>
            <person name="Wang T."/>
            <person name="Stroehlein A.J."/>
            <person name="Young N.D."/>
            <person name="Ang C.S."/>
            <person name="Fernando D.D."/>
            <person name="Lu H.C."/>
            <person name="Taylor S."/>
            <person name="Reynolds S.L."/>
            <person name="Mofiz E."/>
            <person name="Najaraj S.H."/>
            <person name="Gowda H."/>
            <person name="Madugundu A."/>
            <person name="Renuse S."/>
            <person name="Holt D."/>
            <person name="Pandey A."/>
            <person name="Papenfuss A.T."/>
            <person name="Fischer K."/>
        </authorList>
    </citation>
    <scope>NUCLEOTIDE SEQUENCE [LARGE SCALE GENOMIC DNA]</scope>
</reference>
<proteinExistence type="inferred from homology"/>
<organism evidence="16 19">
    <name type="scientific">Sarcoptes scabiei</name>
    <name type="common">Itch mite</name>
    <name type="synonym">Acarus scabiei</name>
    <dbReference type="NCBI Taxonomy" id="52283"/>
    <lineage>
        <taxon>Eukaryota</taxon>
        <taxon>Metazoa</taxon>
        <taxon>Ecdysozoa</taxon>
        <taxon>Arthropoda</taxon>
        <taxon>Chelicerata</taxon>
        <taxon>Arachnida</taxon>
        <taxon>Acari</taxon>
        <taxon>Acariformes</taxon>
        <taxon>Sarcoptiformes</taxon>
        <taxon>Astigmata</taxon>
        <taxon>Psoroptidia</taxon>
        <taxon>Sarcoptoidea</taxon>
        <taxon>Sarcoptidae</taxon>
        <taxon>Sarcoptinae</taxon>
        <taxon>Sarcoptes</taxon>
    </lineage>
</organism>
<dbReference type="VEuPathDB" id="VectorBase:SSCA004397"/>
<dbReference type="PANTHER" id="PTHR45815:SF3">
    <property type="entry name" value="PROTEIN DISULFIDE-ISOMERASE A6"/>
    <property type="match status" value="1"/>
</dbReference>
<evidence type="ECO:0000256" key="8">
    <source>
        <dbReference type="ARBA" id="ARBA00023157"/>
    </source>
</evidence>
<comment type="catalytic activity">
    <reaction evidence="1">
        <text>Catalyzes the rearrangement of -S-S- bonds in proteins.</text>
        <dbReference type="EC" id="5.3.4.1"/>
    </reaction>
</comment>
<dbReference type="GO" id="GO:0003756">
    <property type="term" value="F:protein disulfide isomerase activity"/>
    <property type="evidence" value="ECO:0007669"/>
    <property type="project" value="UniProtKB-EC"/>
</dbReference>
<dbReference type="Pfam" id="PF24541">
    <property type="entry name" value="Thioredox_PDIA6_C"/>
    <property type="match status" value="1"/>
</dbReference>
<dbReference type="OrthoDB" id="10264505at2759"/>
<dbReference type="InterPro" id="IPR017937">
    <property type="entry name" value="Thioredoxin_CS"/>
</dbReference>
<sequence length="438" mass="48974">MTSIILGFILIFIIASFSDAIQAFYDRSSGVIELTPSNFESKVIDSAEVWLVEFYAPWCGHCKNLIPEYQRAAKALQGFVKVGALNADEHKSFGSRYDVRGFPTIKIFGKNKKTPIDYQGPRTAQGLVEASLREVKSLVESRLGIKSKSSHSSGSKDVIELTENTFNEMVLNSDDLWLVEFYAPWCGHCKNLAPIWEEVAHELKGKVKVGAVDATVHQSLASKYEIRGFPTIKIFASGKKDGSAEEYQGGRTKSDFVSFALEKLEENLQPPEVLQLTNGNDQLKEACENSQLCIISVLPHILDCQSKCRNDYIEILKKIAEKFKKNKWQYLWTEASTQPELESSLDIGGFGYPALAVINARKMKYSLLRGSFSFDGISEFLRDLTYGRGSSLPIRSNKLPLVSIDQPWDGKDGQMPVVEDLDLSDVQLDEDVTPKTEL</sequence>
<dbReference type="PRINTS" id="PR00421">
    <property type="entry name" value="THIOREDOXIN"/>
</dbReference>
<keyword evidence="10" id="KW-0676">Redox-active center</keyword>
<dbReference type="InterPro" id="IPR036249">
    <property type="entry name" value="Thioredoxin-like_sf"/>
</dbReference>
<dbReference type="Proteomes" id="UP000070412">
    <property type="component" value="Unassembled WGS sequence"/>
</dbReference>
<dbReference type="FunFam" id="3.40.30.10:FF:000032">
    <property type="entry name" value="Protein disulfide-isomerase A6 homolog"/>
    <property type="match status" value="1"/>
</dbReference>
<evidence type="ECO:0000256" key="7">
    <source>
        <dbReference type="ARBA" id="ARBA00022824"/>
    </source>
</evidence>
<evidence type="ECO:0000256" key="2">
    <source>
        <dbReference type="ARBA" id="ARBA00004319"/>
    </source>
</evidence>
<dbReference type="SUPFAM" id="SSF52833">
    <property type="entry name" value="Thioredoxin-like"/>
    <property type="match status" value="3"/>
</dbReference>
<reference evidence="16 19" key="1">
    <citation type="journal article" date="2015" name="Parasit. Vectors">
        <title>Draft genome of the scabies mite.</title>
        <authorList>
            <person name="Rider S.D.Jr."/>
            <person name="Morgan M.S."/>
            <person name="Arlian L.G."/>
        </authorList>
    </citation>
    <scope>NUCLEOTIDE SEQUENCE [LARGE SCALE GENOMIC DNA]</scope>
    <source>
        <strain evidence="16">Arlian Lab</strain>
    </source>
</reference>
<accession>A0A131ZWV3</accession>
<reference evidence="15" key="3">
    <citation type="submission" date="2020-01" db="EMBL/GenBank/DDBJ databases">
        <authorList>
            <person name="Korhonen P.K.K."/>
            <person name="Guangxu M.G."/>
            <person name="Wang T.W."/>
            <person name="Stroehlein A.J.S."/>
            <person name="Young N.D."/>
            <person name="Ang C.-S.A."/>
            <person name="Fernando D.W.F."/>
            <person name="Lu H.L."/>
            <person name="Taylor S.T."/>
            <person name="Ehtesham M.E.M."/>
            <person name="Najaraj S.H.N."/>
            <person name="Harsha G.H.G."/>
            <person name="Madugundu A.M."/>
            <person name="Renuse S.R."/>
            <person name="Holt D.H."/>
            <person name="Pandey A.P."/>
            <person name="Papenfuss A.P."/>
            <person name="Gasser R.B.G."/>
            <person name="Fischer K.F."/>
        </authorList>
    </citation>
    <scope>NUCLEOTIDE SEQUENCE</scope>
    <source>
        <strain evidence="15">SSS_KF_BRIS2020</strain>
    </source>
</reference>
<dbReference type="GO" id="GO:0005788">
    <property type="term" value="C:endoplasmic reticulum lumen"/>
    <property type="evidence" value="ECO:0007669"/>
    <property type="project" value="UniProtKB-SubCell"/>
</dbReference>
<keyword evidence="9 15" id="KW-0413">Isomerase</keyword>
<feature type="chain" id="PRO_5010784354" description="Protein disulfide-isomerase A6 homolog" evidence="13">
    <location>
        <begin position="21"/>
        <end position="438"/>
    </location>
</feature>
<dbReference type="Proteomes" id="UP000616769">
    <property type="component" value="Unassembled WGS sequence"/>
</dbReference>
<dbReference type="EC" id="5.3.4.1" evidence="4"/>
<comment type="similarity">
    <text evidence="3 12">Belongs to the protein disulfide isomerase family.</text>
</comment>
<dbReference type="InterPro" id="IPR005788">
    <property type="entry name" value="PDI_thioredoxin-like_dom"/>
</dbReference>
<reference evidence="17" key="4">
    <citation type="submission" date="2022-06" db="UniProtKB">
        <authorList>
            <consortium name="EnsemblMetazoa"/>
        </authorList>
    </citation>
    <scope>IDENTIFICATION</scope>
</reference>
<dbReference type="EMBL" id="JXLN01004507">
    <property type="protein sequence ID" value="KPM03286.1"/>
    <property type="molecule type" value="Genomic_DNA"/>
</dbReference>
<dbReference type="AlphaFoldDB" id="A0A131ZWV3"/>
<evidence type="ECO:0000256" key="10">
    <source>
        <dbReference type="ARBA" id="ARBA00023284"/>
    </source>
</evidence>
<dbReference type="PROSITE" id="PS51352">
    <property type="entry name" value="THIOREDOXIN_2"/>
    <property type="match status" value="2"/>
</dbReference>
<feature type="signal peptide" evidence="13">
    <location>
        <begin position="1"/>
        <end position="20"/>
    </location>
</feature>
<dbReference type="GO" id="GO:0034976">
    <property type="term" value="P:response to endoplasmic reticulum stress"/>
    <property type="evidence" value="ECO:0007669"/>
    <property type="project" value="TreeGrafter"/>
</dbReference>
<dbReference type="EMBL" id="WVUK01000062">
    <property type="protein sequence ID" value="KAF7491049.1"/>
    <property type="molecule type" value="Genomic_DNA"/>
</dbReference>
<keyword evidence="7" id="KW-0256">Endoplasmic reticulum</keyword>
<dbReference type="FunFam" id="3.40.30.10:FF:000050">
    <property type="entry name" value="protein disulfide-isomerase A6 isoform X1"/>
    <property type="match status" value="1"/>
</dbReference>
<feature type="domain" description="Thioredoxin" evidence="14">
    <location>
        <begin position="141"/>
        <end position="269"/>
    </location>
</feature>
<keyword evidence="5 13" id="KW-0732">Signal</keyword>
<dbReference type="CDD" id="cd02983">
    <property type="entry name" value="P5_C"/>
    <property type="match status" value="1"/>
</dbReference>
<keyword evidence="8" id="KW-1015">Disulfide bond</keyword>
<evidence type="ECO:0000256" key="11">
    <source>
        <dbReference type="ARBA" id="ARBA00067226"/>
    </source>
</evidence>
<gene>
    <name evidence="16" type="ORF">QR98_0017160</name>
    <name evidence="15" type="ORF">SSS_7314</name>
</gene>
<evidence type="ECO:0000256" key="12">
    <source>
        <dbReference type="RuleBase" id="RU004208"/>
    </source>
</evidence>
<dbReference type="EnsemblMetazoa" id="SSS_7314s_mrna">
    <property type="protein sequence ID" value="KAF7491049.1"/>
    <property type="gene ID" value="SSS_7314"/>
</dbReference>
<dbReference type="Pfam" id="PF00085">
    <property type="entry name" value="Thioredoxin"/>
    <property type="match status" value="2"/>
</dbReference>
<evidence type="ECO:0000256" key="1">
    <source>
        <dbReference type="ARBA" id="ARBA00001182"/>
    </source>
</evidence>
<protein>
    <recommendedName>
        <fullName evidence="11">Protein disulfide-isomerase A6 homolog</fullName>
        <ecNumber evidence="4">5.3.4.1</ecNumber>
    </recommendedName>
</protein>
<evidence type="ECO:0000313" key="15">
    <source>
        <dbReference type="EMBL" id="KAF7491049.1"/>
    </source>
</evidence>
<evidence type="ECO:0000313" key="17">
    <source>
        <dbReference type="EnsemblMetazoa" id="KAF7491049.1"/>
    </source>
</evidence>
<evidence type="ECO:0000256" key="4">
    <source>
        <dbReference type="ARBA" id="ARBA00012723"/>
    </source>
</evidence>
<evidence type="ECO:0000256" key="5">
    <source>
        <dbReference type="ARBA" id="ARBA00022729"/>
    </source>
</evidence>
<feature type="domain" description="Thioredoxin" evidence="14">
    <location>
        <begin position="11"/>
        <end position="140"/>
    </location>
</feature>
<dbReference type="InterPro" id="IPR057305">
    <property type="entry name" value="Thioredox_PDIA6_C"/>
</dbReference>
<name>A0A131ZWV3_SARSC</name>
<evidence type="ECO:0000256" key="6">
    <source>
        <dbReference type="ARBA" id="ARBA00022737"/>
    </source>
</evidence>
<evidence type="ECO:0000259" key="14">
    <source>
        <dbReference type="PROSITE" id="PS51352"/>
    </source>
</evidence>
<evidence type="ECO:0000256" key="9">
    <source>
        <dbReference type="ARBA" id="ARBA00023235"/>
    </source>
</evidence>
<dbReference type="PROSITE" id="PS00194">
    <property type="entry name" value="THIOREDOXIN_1"/>
    <property type="match status" value="1"/>
</dbReference>
<dbReference type="NCBIfam" id="TIGR01126">
    <property type="entry name" value="pdi_dom"/>
    <property type="match status" value="2"/>
</dbReference>
<dbReference type="Gene3D" id="3.40.30.10">
    <property type="entry name" value="Glutaredoxin"/>
    <property type="match status" value="3"/>
</dbReference>
<evidence type="ECO:0000313" key="19">
    <source>
        <dbReference type="Proteomes" id="UP000616769"/>
    </source>
</evidence>
<evidence type="ECO:0000313" key="16">
    <source>
        <dbReference type="EMBL" id="KPM03286.1"/>
    </source>
</evidence>
<dbReference type="OMA" id="KQKLWGW"/>